<reference evidence="4" key="1">
    <citation type="submission" date="2016-10" db="EMBL/GenBank/DDBJ databases">
        <title>Comparative genomics uncovers the prolific and rare metabolic potential of the cyanobacterial genus Moorea.</title>
        <authorList>
            <person name="Leao T."/>
            <person name="Castelao G."/>
            <person name="Korobeynikov A."/>
            <person name="Monroe E.A."/>
            <person name="Podell S."/>
            <person name="Glukhov E."/>
            <person name="Allen E."/>
            <person name="Gerwick W.H."/>
            <person name="Gerwick L."/>
        </authorList>
    </citation>
    <scope>NUCLEOTIDE SEQUENCE [LARGE SCALE GENOMIC DNA]</scope>
    <source>
        <strain evidence="4">PAL-8-15-08-1</strain>
    </source>
</reference>
<evidence type="ECO:0000313" key="4">
    <source>
        <dbReference type="Proteomes" id="UP000177870"/>
    </source>
</evidence>
<dbReference type="STRING" id="1458985.BJP34_15895"/>
<sequence length="270" mass="28346">MKHSIIKSLKIVTMVTVTSTLAMASSATAATLKVTIESLAPENGTLLTPVWVGFHNGLFDIYDRGEAASPGLERIAEDGNAAVLSQEFFASGAGSVDGVIPGPNGPVAFGDIAQATFTVDSTSRYFSYAAMILPSNDAFIANGNPLAIEIFDEQGNFTGADFTVLGSQVLDAGTEVNDEQETTTAFFGQTIPDTGTPENGVVTLHPGFIPGGPILSSETFAQSDFTVDGYQIARIKVEKVPESSTTGALLAIGGLLWLGSRWRQSLNRFA</sequence>
<dbReference type="Proteomes" id="UP000177870">
    <property type="component" value="Chromosome"/>
</dbReference>
<dbReference type="InterPro" id="IPR038678">
    <property type="entry name" value="Spondin_N_sf"/>
</dbReference>
<dbReference type="Pfam" id="PF06468">
    <property type="entry name" value="Spond_N"/>
    <property type="match status" value="1"/>
</dbReference>
<dbReference type="Gene3D" id="2.60.40.2130">
    <property type="entry name" value="F-spondin domain"/>
    <property type="match status" value="1"/>
</dbReference>
<dbReference type="AlphaFoldDB" id="A0A1D8TT10"/>
<name>A0A1D8TT10_9CYAN</name>
<dbReference type="KEGG" id="mpro:BJP34_15895"/>
<organism evidence="3 4">
    <name type="scientific">Moorena producens PAL-8-15-08-1</name>
    <dbReference type="NCBI Taxonomy" id="1458985"/>
    <lineage>
        <taxon>Bacteria</taxon>
        <taxon>Bacillati</taxon>
        <taxon>Cyanobacteriota</taxon>
        <taxon>Cyanophyceae</taxon>
        <taxon>Coleofasciculales</taxon>
        <taxon>Coleofasciculaceae</taxon>
        <taxon>Moorena</taxon>
    </lineage>
</organism>
<feature type="domain" description="Spondin" evidence="2">
    <location>
        <begin position="48"/>
        <end position="141"/>
    </location>
</feature>
<gene>
    <name evidence="3" type="ORF">BJP34_15895</name>
</gene>
<proteinExistence type="predicted"/>
<dbReference type="NCBIfam" id="NF038123">
    <property type="entry name" value="NF038123_dom"/>
    <property type="match status" value="1"/>
</dbReference>
<dbReference type="InterPro" id="IPR009465">
    <property type="entry name" value="Spondin_N"/>
</dbReference>
<accession>A0A1D8TT10</accession>
<dbReference type="EMBL" id="CP017599">
    <property type="protein sequence ID" value="AOX00725.1"/>
    <property type="molecule type" value="Genomic_DNA"/>
</dbReference>
<feature type="chain" id="PRO_5009438838" evidence="1">
    <location>
        <begin position="25"/>
        <end position="270"/>
    </location>
</feature>
<evidence type="ECO:0000313" key="3">
    <source>
        <dbReference type="EMBL" id="AOX00725.1"/>
    </source>
</evidence>
<evidence type="ECO:0000256" key="1">
    <source>
        <dbReference type="SAM" id="SignalP"/>
    </source>
</evidence>
<protein>
    <submittedName>
        <fullName evidence="3">Exosortase</fullName>
    </submittedName>
</protein>
<keyword evidence="1" id="KW-0732">Signal</keyword>
<feature type="signal peptide" evidence="1">
    <location>
        <begin position="1"/>
        <end position="24"/>
    </location>
</feature>
<evidence type="ECO:0000259" key="2">
    <source>
        <dbReference type="Pfam" id="PF06468"/>
    </source>
</evidence>